<sequence>MWLPLLGESFVRGGRARGTASGTASRPKGRAAERRRRNRRRLIGGAAVGVVAGGIVAASILYDGVATADVELHDGGVWVTNGSELMVGRVNYPVQQLDGSVTSASNEIDVLQDGKDVLVVDSGADLLSVLDPATVSTGQGTVTLPTDHQVGMGGGVVSVLDVGSGNLRTAPFTGLGLLADEEAAPQASLGASAEAAVGLDGTTYGVSTEDATVVTVPKGTEQLQAEVARAQEEGEPGEEVEPVKLETADLGLDPILFEEADTQVSVVGETPVVLVRTAEEELWLARPDAKPVDLTGLDIDISQARLQHAGPERDDVVLATADALVRIPLDEGDPVVLRSPVSGRPAAPLVAGSCVHSAWAGTESTYLQQCGDAAPTEAPIPTTTSEAELEFRTNHGLVVLNDTLAGTVYLVNEAMTIVENWDDVTPPDAQEIEEEESQQDITDEIPLNRDAENRDPVAEDDTFGVRPGSTTVLEVLSNDSDPDGDLLALESIDGFPDGVGEVRPVLGGRALQVTVPENGSDGGTFGYTVNDGRKGEDSATVSLSVVPESQNRPPEQLRPIRLTIASGATGAVNVLQHMKDPDGDEMVLVGANGPEDDIVRFTPDGSVEFVDSGVTTGAKDVEVVVSDGRENTDVVVQVDVRSEGNLPPVPVYDYHEATAGREIVVEPLANDTDPDGEPLRLANVEVNGDATIVPDYEAGTFRFAAESAGAYYLTYVVVDDSGKDATGLVRVEVTEPQDGAPVAVQDTALLPAGGAVLVDVLANDEDPSGRLLAVQQVTVPPDSGLVVSVLEHRILKISAQQVLDGPVRFSYTVSNGDSTAEGEVVVMPVATDSAAQPPVAEADTATVRAGDFVTIPVLQNDSHPAGLEFELDHELAEMPEGNHGHFFVSGETLRFRAPEQPQTVNVVYQITDSADNEASARVTVHVQADTENNSAPQPEPIDTRAFSGERIRIQVPMFGIDPDGDSVKLLGTGEAPELGRIVEVGPGYFDYEAYGHLDGTDEFTYMVRDRLGLVASASVRVGVVPPPQQNRSPEAQDDAITARPGREVTVDVLANDTDPDGDPLYLPTGELGDPFEPVEGVEVAEEDGVLKVVTPEEETSFSLAYHVTDNRGGRDTGVVEVTVSPDAPLQPPLARDDRVDASDIIEHDTVTVPVLDNDEDPDGTTEGLSVSVPDAPQGVTVADNQVQAPVKPHRQVITYQITDVDGNTGFAFIDVPGVEETGPVLRSGVEPIEVLTGETVEIPIEDYVVSPSGGDVRLTDSAAVSATNSDGSAPVVDATTLTFTSADGYVGPASVTFEVTDGESAESGLSSVLTLPINVLPDGDNTPPTFAGGSVEVAPGEDPVVLNLRNLVQDRDTADFNQLDYEVAEVPDGIEASIDGPYLSVSAGVDTPANNAYDVGITVADPVNDPVPGTVTANVVPSTRSLAAVPDRDLGTIEQGESVTVDVLDGAYNPFPGDPLTVLSAGAESGNIVTEHSDGSVTVTPEPDFVGRGVVAFTVLDATGDARRQVDARLRMNVIGVPGRPAPPRVEEVGDEQVVLSWTAPASNGADITGYTVEASDGSTNRCQTTTCTIEGLTNNVEYTFTVTATNSVGDSEPSGSSAVARPDVRPERPQPPTLTFGDQQLDVEWNEPHTDGSPVESYDLMISPSTGGGQVNVTGTSYTWTGLQNGQEYRVQVRARNQAPDPSEWSGWSAGEIPAGPPGRPAAPQVQRVDDPVAEQITASWQAPNNNGDPISEYRAVIYRDGAEFRRFTTTETSFQEDAPAGSDYTVSVAARNKAGWSETSPGSQSVRSFARPSQPGTPTATATGQDGVVRLEFRSSQPNGDPIRGYQVSVNGGAWQSLRADGRVTGLRDGDGYTFRVRAMNSYVSPASVASNQAIPYGPFGEIRLSAQTTGADNENVRFDWDAPDPNGRSIDTRQIRFRDGGGSWTGWRDVNDVDHARRGPAWSTTFRAEMRVVRSDGEERKASAQKTTDAKPEPPKNPRVEVSRTRNAVGAPYGNCTHRSCAYLDGEYWDLPRGDYTVIWYADGAEKNREFASNISGHGIVHGSHFRGHPGERIRVVFDGPGSNDYQHTLVWPDAPAG</sequence>
<keyword evidence="5" id="KW-0472">Membrane</keyword>
<dbReference type="EMBL" id="BAABGN010000013">
    <property type="protein sequence ID" value="GAA4432663.1"/>
    <property type="molecule type" value="Genomic_DNA"/>
</dbReference>
<dbReference type="PRINTS" id="PR00014">
    <property type="entry name" value="FNTYPEIII"/>
</dbReference>
<dbReference type="Pfam" id="PF17963">
    <property type="entry name" value="Big_9"/>
    <property type="match status" value="7"/>
</dbReference>
<dbReference type="CDD" id="cd00063">
    <property type="entry name" value="FN3"/>
    <property type="match status" value="4"/>
</dbReference>
<evidence type="ECO:0000256" key="2">
    <source>
        <dbReference type="ARBA" id="ARBA00023295"/>
    </source>
</evidence>
<feature type="region of interest" description="Disordered" evidence="4">
    <location>
        <begin position="1591"/>
        <end position="1625"/>
    </location>
</feature>
<feature type="compositionally biased region" description="Acidic residues" evidence="4">
    <location>
        <begin position="430"/>
        <end position="443"/>
    </location>
</feature>
<evidence type="ECO:0000313" key="7">
    <source>
        <dbReference type="EMBL" id="GAA4432663.1"/>
    </source>
</evidence>
<keyword evidence="2" id="KW-0326">Glycosidase</keyword>
<feature type="domain" description="Fibronectin type-III" evidence="6">
    <location>
        <begin position="1613"/>
        <end position="1701"/>
    </location>
</feature>
<feature type="region of interest" description="Disordered" evidence="4">
    <location>
        <begin position="1960"/>
        <end position="1992"/>
    </location>
</feature>
<dbReference type="Pfam" id="PF00041">
    <property type="entry name" value="fn3"/>
    <property type="match status" value="3"/>
</dbReference>
<feature type="compositionally biased region" description="Basic and acidic residues" evidence="4">
    <location>
        <begin position="1960"/>
        <end position="1991"/>
    </location>
</feature>
<dbReference type="Proteomes" id="UP001500622">
    <property type="component" value="Unassembled WGS sequence"/>
</dbReference>
<dbReference type="InterPro" id="IPR003961">
    <property type="entry name" value="FN3_dom"/>
</dbReference>
<feature type="transmembrane region" description="Helical" evidence="5">
    <location>
        <begin position="42"/>
        <end position="62"/>
    </location>
</feature>
<evidence type="ECO:0000256" key="3">
    <source>
        <dbReference type="ARBA" id="ARBA00023326"/>
    </source>
</evidence>
<name>A0ABP8LP33_9MICO</name>
<feature type="region of interest" description="Disordered" evidence="4">
    <location>
        <begin position="1685"/>
        <end position="1711"/>
    </location>
</feature>
<feature type="compositionally biased region" description="Basic and acidic residues" evidence="4">
    <location>
        <begin position="446"/>
        <end position="457"/>
    </location>
</feature>
<feature type="compositionally biased region" description="Polar residues" evidence="4">
    <location>
        <begin position="1783"/>
        <end position="1793"/>
    </location>
</feature>
<accession>A0ABP8LP33</accession>
<dbReference type="InterPro" id="IPR013783">
    <property type="entry name" value="Ig-like_fold"/>
</dbReference>
<evidence type="ECO:0000256" key="5">
    <source>
        <dbReference type="SAM" id="Phobius"/>
    </source>
</evidence>
<evidence type="ECO:0000256" key="4">
    <source>
        <dbReference type="SAM" id="MobiDB-lite"/>
    </source>
</evidence>
<feature type="compositionally biased region" description="Polar residues" evidence="4">
    <location>
        <begin position="1800"/>
        <end position="1810"/>
    </location>
</feature>
<keyword evidence="8" id="KW-1185">Reference proteome</keyword>
<feature type="compositionally biased region" description="Polar residues" evidence="4">
    <location>
        <begin position="1591"/>
        <end position="1602"/>
    </location>
</feature>
<feature type="domain" description="Fibronectin type-III" evidence="6">
    <location>
        <begin position="1524"/>
        <end position="1612"/>
    </location>
</feature>
<comment type="caution">
    <text evidence="7">The sequence shown here is derived from an EMBL/GenBank/DDBJ whole genome shotgun (WGS) entry which is preliminary data.</text>
</comment>
<evidence type="ECO:0000259" key="6">
    <source>
        <dbReference type="PROSITE" id="PS50853"/>
    </source>
</evidence>
<dbReference type="Gene3D" id="2.60.40.10">
    <property type="entry name" value="Immunoglobulins"/>
    <property type="match status" value="4"/>
</dbReference>
<dbReference type="PANTHER" id="PTHR13817:SF151">
    <property type="entry name" value="TITIN"/>
    <property type="match status" value="1"/>
</dbReference>
<feature type="compositionally biased region" description="Basic residues" evidence="4">
    <location>
        <begin position="27"/>
        <end position="36"/>
    </location>
</feature>
<feature type="domain" description="Fibronectin type-III" evidence="6">
    <location>
        <begin position="1705"/>
        <end position="1799"/>
    </location>
</feature>
<dbReference type="SMART" id="SM00060">
    <property type="entry name" value="FN3"/>
    <property type="match status" value="4"/>
</dbReference>
<keyword evidence="5" id="KW-1133">Transmembrane helix</keyword>
<keyword evidence="5" id="KW-0812">Transmembrane</keyword>
<keyword evidence="3" id="KW-0119">Carbohydrate metabolism</keyword>
<protein>
    <submittedName>
        <fullName evidence="7">Ig-like domain-containing protein</fullName>
    </submittedName>
</protein>
<feature type="region of interest" description="Disordered" evidence="4">
    <location>
        <begin position="1781"/>
        <end position="1812"/>
    </location>
</feature>
<dbReference type="InterPro" id="IPR036116">
    <property type="entry name" value="FN3_sf"/>
</dbReference>
<evidence type="ECO:0000313" key="8">
    <source>
        <dbReference type="Proteomes" id="UP001500622"/>
    </source>
</evidence>
<dbReference type="PANTHER" id="PTHR13817">
    <property type="entry name" value="TITIN"/>
    <property type="match status" value="1"/>
</dbReference>
<organism evidence="7 8">
    <name type="scientific">Georgenia halophila</name>
    <dbReference type="NCBI Taxonomy" id="620889"/>
    <lineage>
        <taxon>Bacteria</taxon>
        <taxon>Bacillati</taxon>
        <taxon>Actinomycetota</taxon>
        <taxon>Actinomycetes</taxon>
        <taxon>Micrococcales</taxon>
        <taxon>Bogoriellaceae</taxon>
        <taxon>Georgenia</taxon>
    </lineage>
</organism>
<feature type="region of interest" description="Disordered" evidence="4">
    <location>
        <begin position="14"/>
        <end position="36"/>
    </location>
</feature>
<keyword evidence="2" id="KW-0378">Hydrolase</keyword>
<feature type="region of interest" description="Disordered" evidence="4">
    <location>
        <begin position="428"/>
        <end position="466"/>
    </location>
</feature>
<dbReference type="PROSITE" id="PS50853">
    <property type="entry name" value="FN3"/>
    <property type="match status" value="3"/>
</dbReference>
<reference evidence="8" key="1">
    <citation type="journal article" date="2019" name="Int. J. Syst. Evol. Microbiol.">
        <title>The Global Catalogue of Microorganisms (GCM) 10K type strain sequencing project: providing services to taxonomists for standard genome sequencing and annotation.</title>
        <authorList>
            <consortium name="The Broad Institute Genomics Platform"/>
            <consortium name="The Broad Institute Genome Sequencing Center for Infectious Disease"/>
            <person name="Wu L."/>
            <person name="Ma J."/>
        </authorList>
    </citation>
    <scope>NUCLEOTIDE SEQUENCE [LARGE SCALE GENOMIC DNA]</scope>
    <source>
        <strain evidence="8">JCM 17810</strain>
    </source>
</reference>
<keyword evidence="3" id="KW-0624">Polysaccharide degradation</keyword>
<keyword evidence="1" id="KW-0677">Repeat</keyword>
<evidence type="ECO:0000256" key="1">
    <source>
        <dbReference type="ARBA" id="ARBA00022737"/>
    </source>
</evidence>
<dbReference type="SUPFAM" id="SSF49265">
    <property type="entry name" value="Fibronectin type III"/>
    <property type="match status" value="3"/>
</dbReference>
<gene>
    <name evidence="7" type="ORF">GCM10023169_38690</name>
</gene>
<dbReference type="NCBIfam" id="NF012211">
    <property type="entry name" value="tand_rpt_95"/>
    <property type="match status" value="1"/>
</dbReference>
<dbReference type="InterPro" id="IPR050964">
    <property type="entry name" value="Striated_Muscle_Regulatory"/>
</dbReference>
<proteinExistence type="predicted"/>
<feature type="compositionally biased region" description="Low complexity" evidence="4">
    <location>
        <begin position="17"/>
        <end position="26"/>
    </location>
</feature>